<evidence type="ECO:0000313" key="1">
    <source>
        <dbReference type="EMBL" id="OCI31079.1"/>
    </source>
</evidence>
<comment type="caution">
    <text evidence="1">The sequence shown here is derived from an EMBL/GenBank/DDBJ whole genome shotgun (WGS) entry which is preliminary data.</text>
</comment>
<dbReference type="RefSeq" id="WP_068625833.1">
    <property type="nucleotide sequence ID" value="NZ_MAQA01000024.1"/>
</dbReference>
<evidence type="ECO:0000313" key="2">
    <source>
        <dbReference type="Proteomes" id="UP000093412"/>
    </source>
</evidence>
<reference evidence="1 2" key="1">
    <citation type="submission" date="2016-06" db="EMBL/GenBank/DDBJ databases">
        <title>Genome sequence of Oerskovia enterophila DSM 43852.</title>
        <authorList>
            <person name="Poehlein A."/>
            <person name="Jag V."/>
            <person name="Bengelsdorf F.R."/>
            <person name="Daniel R."/>
            <person name="Duerre P."/>
        </authorList>
    </citation>
    <scope>NUCLEOTIDE SEQUENCE [LARGE SCALE GENOMIC DNA]</scope>
    <source>
        <strain evidence="1 2">DSM 43852</strain>
    </source>
</reference>
<proteinExistence type="predicted"/>
<gene>
    <name evidence="1" type="ORF">OERS_22900</name>
</gene>
<organism evidence="1 2">
    <name type="scientific">Oerskovia enterophila</name>
    <dbReference type="NCBI Taxonomy" id="43678"/>
    <lineage>
        <taxon>Bacteria</taxon>
        <taxon>Bacillati</taxon>
        <taxon>Actinomycetota</taxon>
        <taxon>Actinomycetes</taxon>
        <taxon>Micrococcales</taxon>
        <taxon>Cellulomonadaceae</taxon>
        <taxon>Oerskovia</taxon>
    </lineage>
</organism>
<sequence length="73" mass="8075">MIPKTESATVLALRVNDAAAACGVGRDELYAAHKRGDLVFRYPTSRPVIQVAELERWLKSRPTEPPKKNGATR</sequence>
<name>A0ABX2Y3G5_9CELL</name>
<keyword evidence="2" id="KW-1185">Reference proteome</keyword>
<dbReference type="Proteomes" id="UP000093412">
    <property type="component" value="Unassembled WGS sequence"/>
</dbReference>
<accession>A0ABX2Y3G5</accession>
<evidence type="ECO:0008006" key="3">
    <source>
        <dbReference type="Google" id="ProtNLM"/>
    </source>
</evidence>
<protein>
    <recommendedName>
        <fullName evidence="3">Helix-turn-helix domain protein</fullName>
    </recommendedName>
</protein>
<dbReference type="EMBL" id="MAQA01000024">
    <property type="protein sequence ID" value="OCI31079.1"/>
    <property type="molecule type" value="Genomic_DNA"/>
</dbReference>